<evidence type="ECO:0000313" key="1">
    <source>
        <dbReference type="EMBL" id="PHT72407.1"/>
    </source>
</evidence>
<reference evidence="1 2" key="1">
    <citation type="journal article" date="2014" name="Nat. Genet.">
        <title>Genome sequence of the hot pepper provides insights into the evolution of pungency in Capsicum species.</title>
        <authorList>
            <person name="Kim S."/>
            <person name="Park M."/>
            <person name="Yeom S.I."/>
            <person name="Kim Y.M."/>
            <person name="Lee J.M."/>
            <person name="Lee H.A."/>
            <person name="Seo E."/>
            <person name="Choi J."/>
            <person name="Cheong K."/>
            <person name="Kim K.T."/>
            <person name="Jung K."/>
            <person name="Lee G.W."/>
            <person name="Oh S.K."/>
            <person name="Bae C."/>
            <person name="Kim S.B."/>
            <person name="Lee H.Y."/>
            <person name="Kim S.Y."/>
            <person name="Kim M.S."/>
            <person name="Kang B.C."/>
            <person name="Jo Y.D."/>
            <person name="Yang H.B."/>
            <person name="Jeong H.J."/>
            <person name="Kang W.H."/>
            <person name="Kwon J.K."/>
            <person name="Shin C."/>
            <person name="Lim J.Y."/>
            <person name="Park J.H."/>
            <person name="Huh J.H."/>
            <person name="Kim J.S."/>
            <person name="Kim B.D."/>
            <person name="Cohen O."/>
            <person name="Paran I."/>
            <person name="Suh M.C."/>
            <person name="Lee S.B."/>
            <person name="Kim Y.K."/>
            <person name="Shin Y."/>
            <person name="Noh S.J."/>
            <person name="Park J."/>
            <person name="Seo Y.S."/>
            <person name="Kwon S.Y."/>
            <person name="Kim H.A."/>
            <person name="Park J.M."/>
            <person name="Kim H.J."/>
            <person name="Choi S.B."/>
            <person name="Bosland P.W."/>
            <person name="Reeves G."/>
            <person name="Jo S.H."/>
            <person name="Lee B.W."/>
            <person name="Cho H.T."/>
            <person name="Choi H.S."/>
            <person name="Lee M.S."/>
            <person name="Yu Y."/>
            <person name="Do Choi Y."/>
            <person name="Park B.S."/>
            <person name="van Deynze A."/>
            <person name="Ashrafi H."/>
            <person name="Hill T."/>
            <person name="Kim W.T."/>
            <person name="Pai H.S."/>
            <person name="Ahn H.K."/>
            <person name="Yeam I."/>
            <person name="Giovannoni J.J."/>
            <person name="Rose J.K."/>
            <person name="Sorensen I."/>
            <person name="Lee S.J."/>
            <person name="Kim R.W."/>
            <person name="Choi I.Y."/>
            <person name="Choi B.S."/>
            <person name="Lim J.S."/>
            <person name="Lee Y.H."/>
            <person name="Choi D."/>
        </authorList>
    </citation>
    <scope>NUCLEOTIDE SEQUENCE [LARGE SCALE GENOMIC DNA]</scope>
    <source>
        <strain evidence="2">cv. CM334</strain>
    </source>
</reference>
<comment type="caution">
    <text evidence="1">The sequence shown here is derived from an EMBL/GenBank/DDBJ whole genome shotgun (WGS) entry which is preliminary data.</text>
</comment>
<reference evidence="1 2" key="2">
    <citation type="journal article" date="2017" name="Genome Biol.">
        <title>New reference genome sequences of hot pepper reveal the massive evolution of plant disease-resistance genes by retroduplication.</title>
        <authorList>
            <person name="Kim S."/>
            <person name="Park J."/>
            <person name="Yeom S.I."/>
            <person name="Kim Y.M."/>
            <person name="Seo E."/>
            <person name="Kim K.T."/>
            <person name="Kim M.S."/>
            <person name="Lee J.M."/>
            <person name="Cheong K."/>
            <person name="Shin H.S."/>
            <person name="Kim S.B."/>
            <person name="Han K."/>
            <person name="Lee J."/>
            <person name="Park M."/>
            <person name="Lee H.A."/>
            <person name="Lee H.Y."/>
            <person name="Lee Y."/>
            <person name="Oh S."/>
            <person name="Lee J.H."/>
            <person name="Choi E."/>
            <person name="Choi E."/>
            <person name="Lee S.E."/>
            <person name="Jeon J."/>
            <person name="Kim H."/>
            <person name="Choi G."/>
            <person name="Song H."/>
            <person name="Lee J."/>
            <person name="Lee S.C."/>
            <person name="Kwon J.K."/>
            <person name="Lee H.Y."/>
            <person name="Koo N."/>
            <person name="Hong Y."/>
            <person name="Kim R.W."/>
            <person name="Kang W.H."/>
            <person name="Huh J.H."/>
            <person name="Kang B.C."/>
            <person name="Yang T.J."/>
            <person name="Lee Y.H."/>
            <person name="Bennetzen J.L."/>
            <person name="Choi D."/>
        </authorList>
    </citation>
    <scope>NUCLEOTIDE SEQUENCE [LARGE SCALE GENOMIC DNA]</scope>
    <source>
        <strain evidence="2">cv. CM334</strain>
    </source>
</reference>
<dbReference type="SMR" id="A0A2G2YRM4"/>
<evidence type="ECO:0000313" key="2">
    <source>
        <dbReference type="Proteomes" id="UP000222542"/>
    </source>
</evidence>
<dbReference type="Proteomes" id="UP000222542">
    <property type="component" value="Unassembled WGS sequence"/>
</dbReference>
<proteinExistence type="predicted"/>
<name>A0A2G2YRM4_CAPAN</name>
<dbReference type="EMBL" id="AYRZ02000009">
    <property type="protein sequence ID" value="PHT72407.1"/>
    <property type="molecule type" value="Genomic_DNA"/>
</dbReference>
<accession>A0A2G2YRM4</accession>
<gene>
    <name evidence="1" type="ORF">T459_23192</name>
</gene>
<organism evidence="1 2">
    <name type="scientific">Capsicum annuum</name>
    <name type="common">Capsicum pepper</name>
    <dbReference type="NCBI Taxonomy" id="4072"/>
    <lineage>
        <taxon>Eukaryota</taxon>
        <taxon>Viridiplantae</taxon>
        <taxon>Streptophyta</taxon>
        <taxon>Embryophyta</taxon>
        <taxon>Tracheophyta</taxon>
        <taxon>Spermatophyta</taxon>
        <taxon>Magnoliopsida</taxon>
        <taxon>eudicotyledons</taxon>
        <taxon>Gunneridae</taxon>
        <taxon>Pentapetalae</taxon>
        <taxon>asterids</taxon>
        <taxon>lamiids</taxon>
        <taxon>Solanales</taxon>
        <taxon>Solanaceae</taxon>
        <taxon>Solanoideae</taxon>
        <taxon>Capsiceae</taxon>
        <taxon>Capsicum</taxon>
    </lineage>
</organism>
<dbReference type="STRING" id="4072.A0A2G2YRM4"/>
<keyword evidence="2" id="KW-1185">Reference proteome</keyword>
<protein>
    <submittedName>
        <fullName evidence="1">Uncharacterized protein</fullName>
    </submittedName>
</protein>
<dbReference type="AlphaFoldDB" id="A0A2G2YRM4"/>
<dbReference type="Gramene" id="PHT72407">
    <property type="protein sequence ID" value="PHT72407"/>
    <property type="gene ID" value="T459_23192"/>
</dbReference>
<sequence>MEFSQLMAISGESKENFEPFLHEGLEDFSSAVFKKYGVKLAHILPEAASSNKTVDIQDLLLKASLGSIFRVAFRVELDNI</sequence>